<dbReference type="Pfam" id="PF00209">
    <property type="entry name" value="SNF"/>
    <property type="match status" value="1"/>
</dbReference>
<comment type="subcellular location">
    <subcellularLocation>
        <location evidence="1">Membrane</location>
        <topology evidence="1">Multi-pass membrane protein</topology>
    </subcellularLocation>
</comment>
<dbReference type="PANTHER" id="PTHR11616:SF306">
    <property type="entry name" value="TRANSPORTER"/>
    <property type="match status" value="1"/>
</dbReference>
<evidence type="ECO:0000256" key="5">
    <source>
        <dbReference type="ARBA" id="ARBA00023136"/>
    </source>
</evidence>
<feature type="transmembrane region" description="Helical" evidence="6">
    <location>
        <begin position="12"/>
        <end position="34"/>
    </location>
</feature>
<dbReference type="SUPFAM" id="SSF161070">
    <property type="entry name" value="SNF-like"/>
    <property type="match status" value="1"/>
</dbReference>
<comment type="caution">
    <text evidence="7">The sequence shown here is derived from an EMBL/GenBank/DDBJ whole genome shotgun (WGS) entry which is preliminary data.</text>
</comment>
<dbReference type="PROSITE" id="PS50267">
    <property type="entry name" value="NA_NEUROTRAN_SYMP_3"/>
    <property type="match status" value="1"/>
</dbReference>
<proteinExistence type="predicted"/>
<organism evidence="7 8">
    <name type="scientific">Xenoophorus captivus</name>
    <dbReference type="NCBI Taxonomy" id="1517983"/>
    <lineage>
        <taxon>Eukaryota</taxon>
        <taxon>Metazoa</taxon>
        <taxon>Chordata</taxon>
        <taxon>Craniata</taxon>
        <taxon>Vertebrata</taxon>
        <taxon>Euteleostomi</taxon>
        <taxon>Actinopterygii</taxon>
        <taxon>Neopterygii</taxon>
        <taxon>Teleostei</taxon>
        <taxon>Neoteleostei</taxon>
        <taxon>Acanthomorphata</taxon>
        <taxon>Ovalentaria</taxon>
        <taxon>Atherinomorphae</taxon>
        <taxon>Cyprinodontiformes</taxon>
        <taxon>Goodeidae</taxon>
        <taxon>Xenoophorus</taxon>
    </lineage>
</organism>
<dbReference type="InterPro" id="IPR037272">
    <property type="entry name" value="SNS_sf"/>
</dbReference>
<evidence type="ECO:0000256" key="3">
    <source>
        <dbReference type="ARBA" id="ARBA00022692"/>
    </source>
</evidence>
<evidence type="ECO:0000256" key="1">
    <source>
        <dbReference type="ARBA" id="ARBA00004141"/>
    </source>
</evidence>
<protein>
    <submittedName>
        <fullName evidence="7">Uncharacterized protein</fullName>
    </submittedName>
</protein>
<feature type="transmembrane region" description="Helical" evidence="6">
    <location>
        <begin position="88"/>
        <end position="111"/>
    </location>
</feature>
<keyword evidence="4 6" id="KW-1133">Transmembrane helix</keyword>
<evidence type="ECO:0000313" key="8">
    <source>
        <dbReference type="Proteomes" id="UP001434883"/>
    </source>
</evidence>
<keyword evidence="3 6" id="KW-0812">Transmembrane</keyword>
<evidence type="ECO:0000256" key="2">
    <source>
        <dbReference type="ARBA" id="ARBA00022448"/>
    </source>
</evidence>
<dbReference type="PANTHER" id="PTHR11616">
    <property type="entry name" value="SODIUM/CHLORIDE DEPENDENT TRANSPORTER"/>
    <property type="match status" value="1"/>
</dbReference>
<keyword evidence="2" id="KW-0813">Transport</keyword>
<evidence type="ECO:0000256" key="4">
    <source>
        <dbReference type="ARBA" id="ARBA00022989"/>
    </source>
</evidence>
<evidence type="ECO:0000313" key="7">
    <source>
        <dbReference type="EMBL" id="MEQ2196997.1"/>
    </source>
</evidence>
<dbReference type="EMBL" id="JAHRIN010017247">
    <property type="protein sequence ID" value="MEQ2196997.1"/>
    <property type="molecule type" value="Genomic_DNA"/>
</dbReference>
<keyword evidence="5 6" id="KW-0472">Membrane</keyword>
<dbReference type="InterPro" id="IPR000175">
    <property type="entry name" value="Na/ntran_symport"/>
</dbReference>
<keyword evidence="8" id="KW-1185">Reference proteome</keyword>
<gene>
    <name evidence="7" type="ORF">XENOCAPTIV_020501</name>
</gene>
<accession>A0ABV0QMD2</accession>
<feature type="non-terminal residue" evidence="7">
    <location>
        <position position="1"/>
    </location>
</feature>
<dbReference type="Proteomes" id="UP001434883">
    <property type="component" value="Unassembled WGS sequence"/>
</dbReference>
<evidence type="ECO:0000256" key="6">
    <source>
        <dbReference type="SAM" id="Phobius"/>
    </source>
</evidence>
<sequence length="170" mass="19532">PGLVFIVYPQAFASMPVSQLWAFLFFFMLLCLGLDSEDTLDDASHGNPELQHNVSFVLGQFAMVEVMVTSLLDEFYQHLIRIFKRKELFVLAVCCVALLLGIPCVMQVNIITYQTVFIQMMTREEILNCFVCFQVGIYVFQLMDHYTAIVSIMFLAFFEILAICWSYGEC</sequence>
<feature type="transmembrane region" description="Helical" evidence="6">
    <location>
        <begin position="146"/>
        <end position="168"/>
    </location>
</feature>
<reference evidence="7 8" key="1">
    <citation type="submission" date="2021-06" db="EMBL/GenBank/DDBJ databases">
        <authorList>
            <person name="Palmer J.M."/>
        </authorList>
    </citation>
    <scope>NUCLEOTIDE SEQUENCE [LARGE SCALE GENOMIC DNA]</scope>
    <source>
        <strain evidence="7 8">XC_2019</strain>
        <tissue evidence="7">Muscle</tissue>
    </source>
</reference>
<name>A0ABV0QMD2_9TELE</name>